<organism evidence="3 4">
    <name type="scientific">Aliiruegeria haliotis</name>
    <dbReference type="NCBI Taxonomy" id="1280846"/>
    <lineage>
        <taxon>Bacteria</taxon>
        <taxon>Pseudomonadati</taxon>
        <taxon>Pseudomonadota</taxon>
        <taxon>Alphaproteobacteria</taxon>
        <taxon>Rhodobacterales</taxon>
        <taxon>Roseobacteraceae</taxon>
        <taxon>Aliiruegeria</taxon>
    </lineage>
</organism>
<proteinExistence type="predicted"/>
<dbReference type="SUPFAM" id="SSF50037">
    <property type="entry name" value="C-terminal domain of transcriptional repressors"/>
    <property type="match status" value="1"/>
</dbReference>
<dbReference type="SMART" id="SM00899">
    <property type="entry name" value="FeoA"/>
    <property type="match status" value="1"/>
</dbReference>
<dbReference type="AlphaFoldDB" id="A0A2T0RN15"/>
<dbReference type="InterPro" id="IPR007167">
    <property type="entry name" value="Fe-transptr_FeoA-like"/>
</dbReference>
<dbReference type="EMBL" id="PVTD01000006">
    <property type="protein sequence ID" value="PRY22579.1"/>
    <property type="molecule type" value="Genomic_DNA"/>
</dbReference>
<evidence type="ECO:0000256" key="1">
    <source>
        <dbReference type="ARBA" id="ARBA00023004"/>
    </source>
</evidence>
<dbReference type="Proteomes" id="UP000239480">
    <property type="component" value="Unassembled WGS sequence"/>
</dbReference>
<keyword evidence="4" id="KW-1185">Reference proteome</keyword>
<evidence type="ECO:0000313" key="4">
    <source>
        <dbReference type="Proteomes" id="UP000239480"/>
    </source>
</evidence>
<comment type="caution">
    <text evidence="3">The sequence shown here is derived from an EMBL/GenBank/DDBJ whole genome shotgun (WGS) entry which is preliminary data.</text>
</comment>
<sequence length="78" mass="8431">MDVKLKDLAVGDRAVVAGFVEGRKAYRQKLQSMGLIPGAEFDVVRVAPLGDPVEITVRGFALSLRKGEADAFDVRKVS</sequence>
<dbReference type="Gene3D" id="2.30.30.90">
    <property type="match status" value="1"/>
</dbReference>
<dbReference type="Pfam" id="PF04023">
    <property type="entry name" value="FeoA"/>
    <property type="match status" value="1"/>
</dbReference>
<protein>
    <submittedName>
        <fullName evidence="3">Ferrous iron transport protein A</fullName>
    </submittedName>
</protein>
<dbReference type="PANTHER" id="PTHR42954:SF2">
    <property type="entry name" value="FE(2+) TRANSPORT PROTEIN A"/>
    <property type="match status" value="1"/>
</dbReference>
<evidence type="ECO:0000259" key="2">
    <source>
        <dbReference type="SMART" id="SM00899"/>
    </source>
</evidence>
<evidence type="ECO:0000313" key="3">
    <source>
        <dbReference type="EMBL" id="PRY22579.1"/>
    </source>
</evidence>
<name>A0A2T0RN15_9RHOB</name>
<keyword evidence="1" id="KW-0408">Iron</keyword>
<gene>
    <name evidence="3" type="ORF">CLV78_106119</name>
</gene>
<reference evidence="3 4" key="1">
    <citation type="submission" date="2018-03" db="EMBL/GenBank/DDBJ databases">
        <title>Genomic Encyclopedia of Archaeal and Bacterial Type Strains, Phase II (KMG-II): from individual species to whole genera.</title>
        <authorList>
            <person name="Goeker M."/>
        </authorList>
    </citation>
    <scope>NUCLEOTIDE SEQUENCE [LARGE SCALE GENOMIC DNA]</scope>
    <source>
        <strain evidence="3 4">DSM 29328</strain>
    </source>
</reference>
<dbReference type="InterPro" id="IPR008988">
    <property type="entry name" value="Transcriptional_repressor_C"/>
</dbReference>
<dbReference type="PANTHER" id="PTHR42954">
    <property type="entry name" value="FE(2+) TRANSPORT PROTEIN A"/>
    <property type="match status" value="1"/>
</dbReference>
<dbReference type="InterPro" id="IPR052713">
    <property type="entry name" value="FeoA"/>
</dbReference>
<accession>A0A2T0RN15</accession>
<dbReference type="GO" id="GO:0046914">
    <property type="term" value="F:transition metal ion binding"/>
    <property type="evidence" value="ECO:0007669"/>
    <property type="project" value="InterPro"/>
</dbReference>
<dbReference type="InterPro" id="IPR038157">
    <property type="entry name" value="FeoA_core_dom"/>
</dbReference>
<feature type="domain" description="Ferrous iron transporter FeoA-like" evidence="2">
    <location>
        <begin position="3"/>
        <end position="76"/>
    </location>
</feature>